<dbReference type="Proteomes" id="UP000756132">
    <property type="component" value="Chromosome 4"/>
</dbReference>
<dbReference type="EMBL" id="CP090166">
    <property type="protein sequence ID" value="UJO15776.1"/>
    <property type="molecule type" value="Genomic_DNA"/>
</dbReference>
<proteinExistence type="predicted"/>
<dbReference type="RefSeq" id="XP_047760142.1">
    <property type="nucleotide sequence ID" value="XM_047903542.1"/>
</dbReference>
<dbReference type="GeneID" id="71984272"/>
<sequence>MKCFKSLALHLQVRRDNHTQFVRAMLRASETTDIDGGRELARRVAEWAASDDAAPFELALCLCNGDQVTGIRDELDNEIISLRYTRPYLAEADLELGIKIEEDLMRPPKAHRAAQTTNHWRTKIWRAAYHRASPRTRRRRTRRTTVTPTMLLSEVFFFNAKVQHLIYEYLRKKVDFTRNAVIRKIQNVYNTVVAAASNMAETQTKLLVTNTADYIVLEVKRQLNKDLEKVTVREQPSNVESNQG</sequence>
<reference evidence="1" key="1">
    <citation type="submission" date="2021-12" db="EMBL/GenBank/DDBJ databases">
        <authorList>
            <person name="Zaccaron A."/>
            <person name="Stergiopoulos I."/>
        </authorList>
    </citation>
    <scope>NUCLEOTIDE SEQUENCE</scope>
    <source>
        <strain evidence="1">Race5_Kim</strain>
    </source>
</reference>
<evidence type="ECO:0000313" key="1">
    <source>
        <dbReference type="EMBL" id="UJO15776.1"/>
    </source>
</evidence>
<reference evidence="1" key="2">
    <citation type="journal article" date="2022" name="Microb. Genom.">
        <title>A chromosome-scale genome assembly of the tomato pathogen Cladosporium fulvum reveals a compartmentalized genome architecture and the presence of a dispensable chromosome.</title>
        <authorList>
            <person name="Zaccaron A.Z."/>
            <person name="Chen L.H."/>
            <person name="Samaras A."/>
            <person name="Stergiopoulos I."/>
        </authorList>
    </citation>
    <scope>NUCLEOTIDE SEQUENCE</scope>
    <source>
        <strain evidence="1">Race5_Kim</strain>
    </source>
</reference>
<gene>
    <name evidence="1" type="ORF">CLAFUR5_04394</name>
</gene>
<keyword evidence="2" id="KW-1185">Reference proteome</keyword>
<dbReference type="KEGG" id="ffu:CLAFUR5_04394"/>
<organism evidence="1 2">
    <name type="scientific">Passalora fulva</name>
    <name type="common">Tomato leaf mold</name>
    <name type="synonym">Cladosporium fulvum</name>
    <dbReference type="NCBI Taxonomy" id="5499"/>
    <lineage>
        <taxon>Eukaryota</taxon>
        <taxon>Fungi</taxon>
        <taxon>Dikarya</taxon>
        <taxon>Ascomycota</taxon>
        <taxon>Pezizomycotina</taxon>
        <taxon>Dothideomycetes</taxon>
        <taxon>Dothideomycetidae</taxon>
        <taxon>Mycosphaerellales</taxon>
        <taxon>Mycosphaerellaceae</taxon>
        <taxon>Fulvia</taxon>
    </lineage>
</organism>
<protein>
    <submittedName>
        <fullName evidence="1">Uncharacterized protein</fullName>
    </submittedName>
</protein>
<accession>A0A9Q8LE68</accession>
<dbReference type="AlphaFoldDB" id="A0A9Q8LE68"/>
<name>A0A9Q8LE68_PASFU</name>
<evidence type="ECO:0000313" key="2">
    <source>
        <dbReference type="Proteomes" id="UP000756132"/>
    </source>
</evidence>